<dbReference type="GO" id="GO:0160237">
    <property type="term" value="F:D-Ala-D-Ala dipeptidase activity"/>
    <property type="evidence" value="ECO:0007669"/>
    <property type="project" value="UniProtKB-EC"/>
</dbReference>
<protein>
    <recommendedName>
        <fullName evidence="9 10">D-alanyl-D-alanine dipeptidase</fullName>
        <shortName evidence="9 10">D-Ala-D-Ala dipeptidase</shortName>
        <ecNumber evidence="9 10">3.4.13.22</ecNumber>
    </recommendedName>
</protein>
<dbReference type="PANTHER" id="PTHR43126">
    <property type="entry name" value="D-ALANYL-D-ALANINE DIPEPTIDASE"/>
    <property type="match status" value="1"/>
</dbReference>
<comment type="cofactor">
    <cofactor evidence="9">
        <name>Zn(2+)</name>
        <dbReference type="ChEBI" id="CHEBI:29105"/>
    </cofactor>
    <text evidence="9">Binds 1 zinc ion per subunit.</text>
</comment>
<evidence type="ECO:0000256" key="1">
    <source>
        <dbReference type="ARBA" id="ARBA00001362"/>
    </source>
</evidence>
<dbReference type="GO" id="GO:0071555">
    <property type="term" value="P:cell wall organization"/>
    <property type="evidence" value="ECO:0007669"/>
    <property type="project" value="UniProtKB-KW"/>
</dbReference>
<evidence type="ECO:0000256" key="5">
    <source>
        <dbReference type="ARBA" id="ARBA00022833"/>
    </source>
</evidence>
<evidence type="ECO:0000256" key="8">
    <source>
        <dbReference type="ARBA" id="ARBA00023316"/>
    </source>
</evidence>
<evidence type="ECO:0000313" key="12">
    <source>
        <dbReference type="Proteomes" id="UP000295066"/>
    </source>
</evidence>
<evidence type="ECO:0000256" key="6">
    <source>
        <dbReference type="ARBA" id="ARBA00022997"/>
    </source>
</evidence>
<dbReference type="HAMAP" id="MF_01924">
    <property type="entry name" value="A_A_dipeptidase"/>
    <property type="match status" value="1"/>
</dbReference>
<dbReference type="Proteomes" id="UP000295066">
    <property type="component" value="Unassembled WGS sequence"/>
</dbReference>
<dbReference type="GO" id="GO:0008270">
    <property type="term" value="F:zinc ion binding"/>
    <property type="evidence" value="ECO:0007669"/>
    <property type="project" value="UniProtKB-UniRule"/>
</dbReference>
<dbReference type="Pfam" id="PF01427">
    <property type="entry name" value="Peptidase_M15"/>
    <property type="match status" value="1"/>
</dbReference>
<keyword evidence="8 10" id="KW-0961">Cell wall biogenesis/degradation</keyword>
<dbReference type="GO" id="GO:0006508">
    <property type="term" value="P:proteolysis"/>
    <property type="evidence" value="ECO:0007669"/>
    <property type="project" value="UniProtKB-KW"/>
</dbReference>
<dbReference type="AlphaFoldDB" id="A0A4R8M168"/>
<feature type="active site" description="Proton donor/acceptor" evidence="9">
    <location>
        <position position="215"/>
    </location>
</feature>
<evidence type="ECO:0000256" key="4">
    <source>
        <dbReference type="ARBA" id="ARBA00022801"/>
    </source>
</evidence>
<dbReference type="InterPro" id="IPR009045">
    <property type="entry name" value="Zn_M74/Hedgehog-like"/>
</dbReference>
<comment type="function">
    <text evidence="9 10">Catalyzes hydrolysis of the D-alanyl-D-alanine dipeptide.</text>
</comment>
<dbReference type="GO" id="GO:0008237">
    <property type="term" value="F:metallopeptidase activity"/>
    <property type="evidence" value="ECO:0007669"/>
    <property type="project" value="UniProtKB-KW"/>
</dbReference>
<comment type="caution">
    <text evidence="11">The sequence shown here is derived from an EMBL/GenBank/DDBJ whole genome shotgun (WGS) entry which is preliminary data.</text>
</comment>
<name>A0A4R8M168_9BACT</name>
<keyword evidence="4 9" id="KW-0378">Hydrolase</keyword>
<dbReference type="SUPFAM" id="SSF55166">
    <property type="entry name" value="Hedgehog/DD-peptidase"/>
    <property type="match status" value="1"/>
</dbReference>
<dbReference type="Gene3D" id="3.30.1380.10">
    <property type="match status" value="1"/>
</dbReference>
<evidence type="ECO:0000256" key="7">
    <source>
        <dbReference type="ARBA" id="ARBA00023049"/>
    </source>
</evidence>
<comment type="catalytic activity">
    <reaction evidence="1 9 10">
        <text>D-alanyl-D-alanine + H2O = 2 D-alanine</text>
        <dbReference type="Rhea" id="RHEA:20661"/>
        <dbReference type="ChEBI" id="CHEBI:15377"/>
        <dbReference type="ChEBI" id="CHEBI:57416"/>
        <dbReference type="ChEBI" id="CHEBI:57822"/>
        <dbReference type="EC" id="3.4.13.22"/>
    </reaction>
</comment>
<dbReference type="PANTHER" id="PTHR43126:SF2">
    <property type="entry name" value="D-ALANYL-D-ALANINE DIPEPTIDASE"/>
    <property type="match status" value="1"/>
</dbReference>
<evidence type="ECO:0000256" key="9">
    <source>
        <dbReference type="HAMAP-Rule" id="MF_01924"/>
    </source>
</evidence>
<evidence type="ECO:0000313" key="11">
    <source>
        <dbReference type="EMBL" id="TDY55356.1"/>
    </source>
</evidence>
<accession>A0A4R8M168</accession>
<dbReference type="InterPro" id="IPR000755">
    <property type="entry name" value="A_A_dipeptidase"/>
</dbReference>
<comment type="similarity">
    <text evidence="9 10">Belongs to the peptidase M15D family.</text>
</comment>
<keyword evidence="12" id="KW-1185">Reference proteome</keyword>
<feature type="binding site" evidence="9">
    <location>
        <position position="147"/>
    </location>
    <ligand>
        <name>Zn(2+)</name>
        <dbReference type="ChEBI" id="CHEBI:29105"/>
        <note>catalytic</note>
    </ligand>
</feature>
<gene>
    <name evidence="11" type="ORF">C8D99_12537</name>
</gene>
<keyword evidence="7 9" id="KW-0482">Metalloprotease</keyword>
<dbReference type="OrthoDB" id="9801430at2"/>
<keyword evidence="3 9" id="KW-0479">Metal-binding</keyword>
<evidence type="ECO:0000256" key="2">
    <source>
        <dbReference type="ARBA" id="ARBA00022670"/>
    </source>
</evidence>
<feature type="site" description="Transition state stabilizer" evidence="9">
    <location>
        <position position="91"/>
    </location>
</feature>
<proteinExistence type="inferred from homology"/>
<evidence type="ECO:0000256" key="3">
    <source>
        <dbReference type="ARBA" id="ARBA00022723"/>
    </source>
</evidence>
<dbReference type="EC" id="3.4.13.22" evidence="9 10"/>
<evidence type="ECO:0000256" key="10">
    <source>
        <dbReference type="PIRNR" id="PIRNR026671"/>
    </source>
</evidence>
<keyword evidence="6 9" id="KW-0224">Dipeptidase</keyword>
<dbReference type="PIRSF" id="PIRSF026671">
    <property type="entry name" value="AA_dipeptidase"/>
    <property type="match status" value="1"/>
</dbReference>
<feature type="binding site" evidence="9">
    <location>
        <position position="140"/>
    </location>
    <ligand>
        <name>Zn(2+)</name>
        <dbReference type="ChEBI" id="CHEBI:29105"/>
        <note>catalytic</note>
    </ligand>
</feature>
<sequence length="249" mass="28357">MNHPYQDIPICLPDSFSWDASRRIPVEECGEPLVSAGYLPEKIIVSPQYYIHGIEGSIPECFVRRSVLVRLSRAADLLPQGCRFVLLDSWRPRMVQTSLFQKFRSELREKMPLLDDQEITSLASQFVALPSVSPAHPSPHVTGGAVDLTIVDETGLCLPMGADFDETTERSATDYFEKKLAAKERLTASEEEALFNRRMLYAVMTRAGFTNYPDEWWHYDYGNQNWALLRGEKTAPYGTAEPQFRWKSS</sequence>
<dbReference type="CDD" id="cd14843">
    <property type="entry name" value="D-Ala-D-Ala_dipeptidase_like"/>
    <property type="match status" value="1"/>
</dbReference>
<dbReference type="EMBL" id="SORI01000025">
    <property type="protein sequence ID" value="TDY55356.1"/>
    <property type="molecule type" value="Genomic_DNA"/>
</dbReference>
<keyword evidence="5 9" id="KW-0862">Zinc</keyword>
<feature type="binding site" evidence="9">
    <location>
        <position position="218"/>
    </location>
    <ligand>
        <name>Zn(2+)</name>
        <dbReference type="ChEBI" id="CHEBI:29105"/>
        <note>catalytic</note>
    </ligand>
</feature>
<keyword evidence="2 9" id="KW-0645">Protease</keyword>
<dbReference type="RefSeq" id="WP_133959026.1">
    <property type="nucleotide sequence ID" value="NZ_SORI01000025.1"/>
</dbReference>
<organism evidence="11 12">
    <name type="scientific">Aminivibrio pyruvatiphilus</name>
    <dbReference type="NCBI Taxonomy" id="1005740"/>
    <lineage>
        <taxon>Bacteria</taxon>
        <taxon>Thermotogati</taxon>
        <taxon>Synergistota</taxon>
        <taxon>Synergistia</taxon>
        <taxon>Synergistales</taxon>
        <taxon>Aminobacteriaceae</taxon>
        <taxon>Aminivibrio</taxon>
    </lineage>
</organism>
<reference evidence="11 12" key="1">
    <citation type="submission" date="2019-03" db="EMBL/GenBank/DDBJ databases">
        <title>Genomic Encyclopedia of Type Strains, Phase IV (KMG-IV): sequencing the most valuable type-strain genomes for metagenomic binning, comparative biology and taxonomic classification.</title>
        <authorList>
            <person name="Goeker M."/>
        </authorList>
    </citation>
    <scope>NUCLEOTIDE SEQUENCE [LARGE SCALE GENOMIC DNA]</scope>
    <source>
        <strain evidence="11 12">DSM 25964</strain>
    </source>
</reference>